<dbReference type="InterPro" id="IPR011050">
    <property type="entry name" value="Pectin_lyase_fold/virulence"/>
</dbReference>
<dbReference type="AlphaFoldDB" id="A0A2U3QKA1"/>
<evidence type="ECO:0000313" key="2">
    <source>
        <dbReference type="Proteomes" id="UP000245125"/>
    </source>
</evidence>
<dbReference type="Proteomes" id="UP000245125">
    <property type="component" value="Unassembled WGS sequence"/>
</dbReference>
<dbReference type="SUPFAM" id="SSF51126">
    <property type="entry name" value="Pectin lyase-like"/>
    <property type="match status" value="1"/>
</dbReference>
<dbReference type="EMBL" id="OUUY01000122">
    <property type="protein sequence ID" value="SPQ01812.1"/>
    <property type="molecule type" value="Genomic_DNA"/>
</dbReference>
<reference evidence="2" key="1">
    <citation type="submission" date="2018-03" db="EMBL/GenBank/DDBJ databases">
        <authorList>
            <person name="Zecchin S."/>
        </authorList>
    </citation>
    <scope>NUCLEOTIDE SEQUENCE [LARGE SCALE GENOMIC DNA]</scope>
</reference>
<dbReference type="OrthoDB" id="5398416at2"/>
<dbReference type="InterPro" id="IPR012334">
    <property type="entry name" value="Pectin_lyas_fold"/>
</dbReference>
<organism evidence="1 2">
    <name type="scientific">Candidatus Sulfobium mesophilum</name>
    <dbReference type="NCBI Taxonomy" id="2016548"/>
    <lineage>
        <taxon>Bacteria</taxon>
        <taxon>Pseudomonadati</taxon>
        <taxon>Nitrospirota</taxon>
        <taxon>Nitrospiria</taxon>
        <taxon>Nitrospirales</taxon>
        <taxon>Nitrospiraceae</taxon>
        <taxon>Candidatus Sulfobium</taxon>
    </lineage>
</organism>
<dbReference type="Gene3D" id="2.160.20.10">
    <property type="entry name" value="Single-stranded right-handed beta-helix, Pectin lyase-like"/>
    <property type="match status" value="1"/>
</dbReference>
<sequence length="249" mass="25044">MEEERKQGTIASILLFFLGMIAQAAGAADIQINSEFLTSPYAKLTGTVSGAAEVELNGDVNVTGGLAAVYFIGSGAWLTVIPGADLYSNVVTVDSSGGDYTNPAAAMTNYSKWCPSPSAASPCLLKILPGVFDVGTGSVVMQPYIDIEGSGEDTTVITGSIDGGGTSCGPPPANGVVNGANKAEIRRLTVRHTGGGTGAAAIANSDASPKVTNVTVKVSPSSLCSVGIRNRNFSPIIAGARVTATGSGL</sequence>
<name>A0A2U3QKA1_9BACT</name>
<gene>
    <name evidence="1" type="ORF">NBG4_720005</name>
</gene>
<evidence type="ECO:0000313" key="1">
    <source>
        <dbReference type="EMBL" id="SPQ01812.1"/>
    </source>
</evidence>
<proteinExistence type="predicted"/>
<keyword evidence="2" id="KW-1185">Reference proteome</keyword>
<accession>A0A2U3QKA1</accession>
<protein>
    <submittedName>
        <fullName evidence="1">Uncharacterized protein</fullName>
    </submittedName>
</protein>